<evidence type="ECO:0000256" key="1">
    <source>
        <dbReference type="ARBA" id="ARBA00006422"/>
    </source>
</evidence>
<evidence type="ECO:0000256" key="2">
    <source>
        <dbReference type="ARBA" id="ARBA00022448"/>
    </source>
</evidence>
<keyword evidence="7 11" id="KW-0665">Pyrimidine biosynthesis</keyword>
<dbReference type="InterPro" id="IPR037117">
    <property type="entry name" value="Dihydroorotate_DH_ele_sf"/>
</dbReference>
<feature type="binding site" evidence="11">
    <location>
        <position position="237"/>
    </location>
    <ligand>
        <name>[2Fe-2S] cluster</name>
        <dbReference type="ChEBI" id="CHEBI:190135"/>
    </ligand>
</feature>
<reference evidence="14" key="1">
    <citation type="journal article" date="2019" name="Int. J. Syst. Evol. Microbiol.">
        <title>The Global Catalogue of Microorganisms (GCM) 10K type strain sequencing project: providing services to taxonomists for standard genome sequencing and annotation.</title>
        <authorList>
            <consortium name="The Broad Institute Genomics Platform"/>
            <consortium name="The Broad Institute Genome Sequencing Center for Infectious Disease"/>
            <person name="Wu L."/>
            <person name="Ma J."/>
        </authorList>
    </citation>
    <scope>NUCLEOTIDE SEQUENCE [LARGE SCALE GENOMIC DNA]</scope>
    <source>
        <strain evidence="14">CCUG 67170</strain>
    </source>
</reference>
<dbReference type="PRINTS" id="PR00409">
    <property type="entry name" value="PHDIOXRDTASE"/>
</dbReference>
<evidence type="ECO:0000259" key="12">
    <source>
        <dbReference type="PROSITE" id="PS51384"/>
    </source>
</evidence>
<dbReference type="NCBIfam" id="NF000797">
    <property type="entry name" value="PRK00054.1-2"/>
    <property type="match status" value="1"/>
</dbReference>
<keyword evidence="2 11" id="KW-0813">Transport</keyword>
<keyword evidence="6 11" id="KW-0274">FAD</keyword>
<dbReference type="EMBL" id="JBHRZV010000002">
    <property type="protein sequence ID" value="MFC3927053.1"/>
    <property type="molecule type" value="Genomic_DNA"/>
</dbReference>
<keyword evidence="14" id="KW-1185">Reference proteome</keyword>
<evidence type="ECO:0000256" key="4">
    <source>
        <dbReference type="ARBA" id="ARBA00022714"/>
    </source>
</evidence>
<evidence type="ECO:0000256" key="9">
    <source>
        <dbReference type="ARBA" id="ARBA00023004"/>
    </source>
</evidence>
<evidence type="ECO:0000256" key="6">
    <source>
        <dbReference type="ARBA" id="ARBA00022827"/>
    </source>
</evidence>
<comment type="subunit">
    <text evidence="11">Heterotetramer of 2 PyrK and 2 PyrD type B subunits.</text>
</comment>
<name>A0ABV8CTD1_9STRE</name>
<gene>
    <name evidence="11" type="primary">pyrK</name>
    <name evidence="13" type="ORF">ACFORF_00185</name>
</gene>
<evidence type="ECO:0000256" key="8">
    <source>
        <dbReference type="ARBA" id="ARBA00022982"/>
    </source>
</evidence>
<comment type="cofactor">
    <cofactor evidence="11">
        <name>FAD</name>
        <dbReference type="ChEBI" id="CHEBI:57692"/>
    </cofactor>
    <text evidence="11">Binds 1 FAD per subunit.</text>
</comment>
<evidence type="ECO:0000256" key="11">
    <source>
        <dbReference type="HAMAP-Rule" id="MF_01211"/>
    </source>
</evidence>
<feature type="binding site" evidence="11">
    <location>
        <position position="253"/>
    </location>
    <ligand>
        <name>[2Fe-2S] cluster</name>
        <dbReference type="ChEBI" id="CHEBI:190135"/>
    </ligand>
</feature>
<dbReference type="Gene3D" id="2.40.30.10">
    <property type="entry name" value="Translation factors"/>
    <property type="match status" value="1"/>
</dbReference>
<sequence>MAGLFCRERNAMLRDDLTIVSQREIAPDIYELKLSGLMVGLMGIGQFLHMKVPDASMLLRRPISISQVDKEANVATLIYRVEGQGTAVFAQMQPGQTIDCMGPQGHGFEIDGLKAGQTALLIGGGIGVPPLVELAKQLAAKGVQVQSVIGFATKSAVILEDELAQYGSVTVTTDDGSYGIKGYVSTIVEGLEWPDAVYACGAPGMLRYVDKIFEDHPQAYISIEARMACGMGACYACVVPVKNGRADEYVRVCEEGPVFATGQLVLD</sequence>
<dbReference type="PANTHER" id="PTHR43513:SF3">
    <property type="entry name" value="DIHYDROOROTATE DEHYDROGENASE B (NAD(+)), ELECTRON TRANSFER SUBUNIT-RELATED"/>
    <property type="match status" value="1"/>
</dbReference>
<organism evidence="13 14">
    <name type="scientific">Streptococcus caprae</name>
    <dbReference type="NCBI Taxonomy" id="1640501"/>
    <lineage>
        <taxon>Bacteria</taxon>
        <taxon>Bacillati</taxon>
        <taxon>Bacillota</taxon>
        <taxon>Bacilli</taxon>
        <taxon>Lactobacillales</taxon>
        <taxon>Streptococcaceae</taxon>
        <taxon>Streptococcus</taxon>
    </lineage>
</organism>
<keyword evidence="9 11" id="KW-0408">Iron</keyword>
<feature type="binding site" evidence="11">
    <location>
        <position position="234"/>
    </location>
    <ligand>
        <name>[2Fe-2S] cluster</name>
        <dbReference type="ChEBI" id="CHEBI:190135"/>
    </ligand>
</feature>
<dbReference type="Gene3D" id="3.40.50.80">
    <property type="entry name" value="Nucleotide-binding domain of ferredoxin-NADP reductase (FNR) module"/>
    <property type="match status" value="1"/>
</dbReference>
<dbReference type="CDD" id="cd06218">
    <property type="entry name" value="DHOD_e_trans"/>
    <property type="match status" value="1"/>
</dbReference>
<keyword evidence="8 11" id="KW-0249">Electron transport</keyword>
<feature type="domain" description="FAD-binding FR-type" evidence="12">
    <location>
        <begin position="12"/>
        <end position="110"/>
    </location>
</feature>
<dbReference type="Gene3D" id="2.10.240.10">
    <property type="entry name" value="Dihydroorotate dehydrogenase, electron transfer subunit"/>
    <property type="match status" value="1"/>
</dbReference>
<dbReference type="PIRSF" id="PIRSF006816">
    <property type="entry name" value="Cyc3_hyd_g"/>
    <property type="match status" value="1"/>
</dbReference>
<dbReference type="PROSITE" id="PS51384">
    <property type="entry name" value="FAD_FR"/>
    <property type="match status" value="1"/>
</dbReference>
<dbReference type="InterPro" id="IPR017938">
    <property type="entry name" value="Riboflavin_synthase-like_b-brl"/>
</dbReference>
<evidence type="ECO:0000256" key="3">
    <source>
        <dbReference type="ARBA" id="ARBA00022630"/>
    </source>
</evidence>
<keyword evidence="10 11" id="KW-0411">Iron-sulfur</keyword>
<feature type="binding site" evidence="11">
    <location>
        <position position="229"/>
    </location>
    <ligand>
        <name>[2Fe-2S] cluster</name>
        <dbReference type="ChEBI" id="CHEBI:190135"/>
    </ligand>
</feature>
<comment type="cofactor">
    <cofactor evidence="11">
        <name>[2Fe-2S] cluster</name>
        <dbReference type="ChEBI" id="CHEBI:190135"/>
    </cofactor>
    <text evidence="11">Binds 1 [2Fe-2S] cluster per subunit.</text>
</comment>
<dbReference type="InterPro" id="IPR017927">
    <property type="entry name" value="FAD-bd_FR_type"/>
</dbReference>
<dbReference type="Pfam" id="PF00970">
    <property type="entry name" value="FAD_binding_6"/>
    <property type="match status" value="1"/>
</dbReference>
<dbReference type="InterPro" id="IPR050353">
    <property type="entry name" value="PyrK_electron_transfer"/>
</dbReference>
<evidence type="ECO:0000256" key="7">
    <source>
        <dbReference type="ARBA" id="ARBA00022975"/>
    </source>
</evidence>
<comment type="similarity">
    <text evidence="1 11">Belongs to the PyrK family.</text>
</comment>
<evidence type="ECO:0000256" key="10">
    <source>
        <dbReference type="ARBA" id="ARBA00023014"/>
    </source>
</evidence>
<comment type="function">
    <text evidence="11">Responsible for channeling the electrons from the oxidation of dihydroorotate from the FMN redox center in the PyrD type B subunit to the ultimate electron acceptor NAD(+).</text>
</comment>
<feature type="binding site" evidence="11">
    <location>
        <begin position="78"/>
        <end position="80"/>
    </location>
    <ligand>
        <name>FAD</name>
        <dbReference type="ChEBI" id="CHEBI:57692"/>
    </ligand>
</feature>
<keyword evidence="3 11" id="KW-0285">Flavoprotein</keyword>
<proteinExistence type="inferred from homology"/>
<dbReference type="RefSeq" id="WP_380424327.1">
    <property type="nucleotide sequence ID" value="NZ_JBHRZV010000002.1"/>
</dbReference>
<keyword evidence="5 11" id="KW-0479">Metal-binding</keyword>
<dbReference type="SUPFAM" id="SSF52343">
    <property type="entry name" value="Ferredoxin reductase-like, C-terminal NADP-linked domain"/>
    <property type="match status" value="1"/>
</dbReference>
<comment type="pathway">
    <text evidence="11">Pyrimidine metabolism; UMP biosynthesis via de novo pathway; orotate from (S)-dihydroorotate (NAD(+) route): step 1/1.</text>
</comment>
<evidence type="ECO:0000256" key="5">
    <source>
        <dbReference type="ARBA" id="ARBA00022723"/>
    </source>
</evidence>
<dbReference type="InterPro" id="IPR012165">
    <property type="entry name" value="Cyt_c3_hydrogenase_gsu"/>
</dbReference>
<evidence type="ECO:0000313" key="14">
    <source>
        <dbReference type="Proteomes" id="UP001595807"/>
    </source>
</evidence>
<dbReference type="Proteomes" id="UP001595807">
    <property type="component" value="Unassembled WGS sequence"/>
</dbReference>
<dbReference type="SUPFAM" id="SSF63380">
    <property type="entry name" value="Riboflavin synthase domain-like"/>
    <property type="match status" value="1"/>
</dbReference>
<comment type="caution">
    <text evidence="13">The sequence shown here is derived from an EMBL/GenBank/DDBJ whole genome shotgun (WGS) entry which is preliminary data.</text>
</comment>
<dbReference type="PANTHER" id="PTHR43513">
    <property type="entry name" value="DIHYDROOROTATE DEHYDROGENASE B (NAD(+)), ELECTRON TRANSFER SUBUNIT"/>
    <property type="match status" value="1"/>
</dbReference>
<accession>A0ABV8CTD1</accession>
<dbReference type="InterPro" id="IPR008333">
    <property type="entry name" value="Cbr1-like_FAD-bd_dom"/>
</dbReference>
<dbReference type="Pfam" id="PF10418">
    <property type="entry name" value="DHODB_Fe-S_bind"/>
    <property type="match status" value="1"/>
</dbReference>
<protein>
    <recommendedName>
        <fullName evidence="11">Dihydroorotate dehydrogenase B (NAD(+)), electron transfer subunit</fullName>
    </recommendedName>
    <alternativeName>
        <fullName evidence="11">Dihydroorotate oxidase B, electron transfer subunit</fullName>
    </alternativeName>
</protein>
<dbReference type="InterPro" id="IPR023455">
    <property type="entry name" value="Dihydroorotate_DHASE_ETsu"/>
</dbReference>
<dbReference type="HAMAP" id="MF_01211">
    <property type="entry name" value="DHODB_Fe_S_bind"/>
    <property type="match status" value="1"/>
</dbReference>
<dbReference type="InterPro" id="IPR019480">
    <property type="entry name" value="Dihydroorotate_DH_Fe-S-bd"/>
</dbReference>
<feature type="binding site" evidence="11">
    <location>
        <begin position="61"/>
        <end position="64"/>
    </location>
    <ligand>
        <name>FAD</name>
        <dbReference type="ChEBI" id="CHEBI:57692"/>
    </ligand>
</feature>
<dbReference type="InterPro" id="IPR039261">
    <property type="entry name" value="FNR_nucleotide-bd"/>
</dbReference>
<keyword evidence="4 11" id="KW-0001">2Fe-2S</keyword>
<evidence type="ECO:0000313" key="13">
    <source>
        <dbReference type="EMBL" id="MFC3927053.1"/>
    </source>
</evidence>
<feature type="binding site" evidence="11">
    <location>
        <begin position="85"/>
        <end position="86"/>
    </location>
    <ligand>
        <name>FAD</name>
        <dbReference type="ChEBI" id="CHEBI:57692"/>
    </ligand>
</feature>